<feature type="compositionally biased region" description="Basic and acidic residues" evidence="12">
    <location>
        <begin position="1160"/>
        <end position="1176"/>
    </location>
</feature>
<feature type="compositionally biased region" description="Basic residues" evidence="12">
    <location>
        <begin position="1177"/>
        <end position="1191"/>
    </location>
</feature>
<keyword evidence="9" id="KW-0496">Mitochondrion</keyword>
<evidence type="ECO:0000313" key="16">
    <source>
        <dbReference type="EMBL" id="EWG41330.1"/>
    </source>
</evidence>
<keyword evidence="6" id="KW-0347">Helicase</keyword>
<dbReference type="PANTHER" id="PTHR48182">
    <property type="entry name" value="PROTEIN SERAC1"/>
    <property type="match status" value="1"/>
</dbReference>
<keyword evidence="5" id="KW-0378">Hydrolase</keyword>
<evidence type="ECO:0000256" key="4">
    <source>
        <dbReference type="ARBA" id="ARBA00022741"/>
    </source>
</evidence>
<reference evidence="16 17" key="1">
    <citation type="journal article" date="2010" name="Nature">
        <title>Comparative genomics reveals mobile pathogenicity chromosomes in Fusarium.</title>
        <authorList>
            <person name="Ma L.J."/>
            <person name="van der Does H.C."/>
            <person name="Borkovich K.A."/>
            <person name="Coleman J.J."/>
            <person name="Daboussi M.J."/>
            <person name="Di Pietro A."/>
            <person name="Dufresne M."/>
            <person name="Freitag M."/>
            <person name="Grabherr M."/>
            <person name="Henrissat B."/>
            <person name="Houterman P.M."/>
            <person name="Kang S."/>
            <person name="Shim W.B."/>
            <person name="Woloshuk C."/>
            <person name="Xie X."/>
            <person name="Xu J.R."/>
            <person name="Antoniw J."/>
            <person name="Baker S.E."/>
            <person name="Bluhm B.H."/>
            <person name="Breakspear A."/>
            <person name="Brown D.W."/>
            <person name="Butchko R.A."/>
            <person name="Chapman S."/>
            <person name="Coulson R."/>
            <person name="Coutinho P.M."/>
            <person name="Danchin E.G."/>
            <person name="Diener A."/>
            <person name="Gale L.R."/>
            <person name="Gardiner D.M."/>
            <person name="Goff S."/>
            <person name="Hammond-Kosack K.E."/>
            <person name="Hilburn K."/>
            <person name="Hua-Van A."/>
            <person name="Jonkers W."/>
            <person name="Kazan K."/>
            <person name="Kodira C.D."/>
            <person name="Koehrsen M."/>
            <person name="Kumar L."/>
            <person name="Lee Y.H."/>
            <person name="Li L."/>
            <person name="Manners J.M."/>
            <person name="Miranda-Saavedra D."/>
            <person name="Mukherjee M."/>
            <person name="Park G."/>
            <person name="Park J."/>
            <person name="Park S.Y."/>
            <person name="Proctor R.H."/>
            <person name="Regev A."/>
            <person name="Ruiz-Roldan M.C."/>
            <person name="Sain D."/>
            <person name="Sakthikumar S."/>
            <person name="Sykes S."/>
            <person name="Schwartz D.C."/>
            <person name="Turgeon B.G."/>
            <person name="Wapinski I."/>
            <person name="Yoder O."/>
            <person name="Young S."/>
            <person name="Zeng Q."/>
            <person name="Zhou S."/>
            <person name="Galagan J."/>
            <person name="Cuomo C.A."/>
            <person name="Kistler H.C."/>
            <person name="Rep M."/>
        </authorList>
    </citation>
    <scope>NUCLEOTIDE SEQUENCE [LARGE SCALE GENOMIC DNA]</scope>
    <source>
        <strain evidence="17">M3125 / FGSC 7600</strain>
    </source>
</reference>
<dbReference type="SMART" id="SM00487">
    <property type="entry name" value="DEXDc"/>
    <property type="match status" value="1"/>
</dbReference>
<dbReference type="GO" id="GO:0005739">
    <property type="term" value="C:mitochondrion"/>
    <property type="evidence" value="ECO:0007669"/>
    <property type="project" value="UniProtKB-SubCell"/>
</dbReference>
<dbReference type="SUPFAM" id="SSF52540">
    <property type="entry name" value="P-loop containing nucleoside triphosphate hydrolases"/>
    <property type="match status" value="1"/>
</dbReference>
<dbReference type="PROSITE" id="PS51192">
    <property type="entry name" value="HELICASE_ATP_BIND_1"/>
    <property type="match status" value="1"/>
</dbReference>
<proteinExistence type="predicted"/>
<feature type="domain" description="Helicase ATP-binding" evidence="14">
    <location>
        <begin position="612"/>
        <end position="719"/>
    </location>
</feature>
<evidence type="ECO:0000256" key="8">
    <source>
        <dbReference type="ARBA" id="ARBA00022840"/>
    </source>
</evidence>
<protein>
    <recommendedName>
        <fullName evidence="18">Helicase ATP-binding domain-containing protein</fullName>
    </recommendedName>
</protein>
<evidence type="ECO:0000256" key="13">
    <source>
        <dbReference type="SAM" id="SignalP"/>
    </source>
</evidence>
<feature type="short sequence motif" description="Q motif" evidence="11">
    <location>
        <begin position="579"/>
        <end position="607"/>
    </location>
</feature>
<keyword evidence="7" id="KW-0256">Endoplasmic reticulum</keyword>
<dbReference type="GO" id="GO:0005783">
    <property type="term" value="C:endoplasmic reticulum"/>
    <property type="evidence" value="ECO:0007669"/>
    <property type="project" value="UniProtKB-SubCell"/>
</dbReference>
<evidence type="ECO:0000256" key="5">
    <source>
        <dbReference type="ARBA" id="ARBA00022801"/>
    </source>
</evidence>
<evidence type="ECO:0000256" key="11">
    <source>
        <dbReference type="PROSITE-ProRule" id="PRU00552"/>
    </source>
</evidence>
<evidence type="ECO:0000256" key="3">
    <source>
        <dbReference type="ARBA" id="ARBA00004370"/>
    </source>
</evidence>
<dbReference type="eggNOG" id="ENOG502RY7N">
    <property type="taxonomic scope" value="Eukaryota"/>
</dbReference>
<dbReference type="SUPFAM" id="SSF53474">
    <property type="entry name" value="alpha/beta-Hydrolases"/>
    <property type="match status" value="1"/>
</dbReference>
<dbReference type="EMBL" id="DS022245">
    <property type="protein sequence ID" value="EWG41330.1"/>
    <property type="molecule type" value="Genomic_DNA"/>
</dbReference>
<evidence type="ECO:0000313" key="17">
    <source>
        <dbReference type="Proteomes" id="UP000009096"/>
    </source>
</evidence>
<dbReference type="GO" id="GO:0003676">
    <property type="term" value="F:nucleic acid binding"/>
    <property type="evidence" value="ECO:0007669"/>
    <property type="project" value="InterPro"/>
</dbReference>
<feature type="region of interest" description="Disordered" evidence="12">
    <location>
        <begin position="1109"/>
        <end position="1191"/>
    </location>
</feature>
<evidence type="ECO:0000259" key="15">
    <source>
        <dbReference type="PROSITE" id="PS51195"/>
    </source>
</evidence>
<organism evidence="16 17">
    <name type="scientific">Gibberella moniliformis (strain M3125 / FGSC 7600)</name>
    <name type="common">Maize ear and stalk rot fungus</name>
    <name type="synonym">Fusarium verticillioides</name>
    <dbReference type="NCBI Taxonomy" id="334819"/>
    <lineage>
        <taxon>Eukaryota</taxon>
        <taxon>Fungi</taxon>
        <taxon>Dikarya</taxon>
        <taxon>Ascomycota</taxon>
        <taxon>Pezizomycotina</taxon>
        <taxon>Sordariomycetes</taxon>
        <taxon>Hypocreomycetidae</taxon>
        <taxon>Hypocreales</taxon>
        <taxon>Nectriaceae</taxon>
        <taxon>Fusarium</taxon>
        <taxon>Fusarium fujikuroi species complex</taxon>
    </lineage>
</organism>
<evidence type="ECO:0000256" key="2">
    <source>
        <dbReference type="ARBA" id="ARBA00004240"/>
    </source>
</evidence>
<dbReference type="Pfam" id="PF00270">
    <property type="entry name" value="DEAD"/>
    <property type="match status" value="1"/>
</dbReference>
<dbReference type="STRING" id="334819.W7M181"/>
<keyword evidence="8" id="KW-0067">ATP-binding</keyword>
<feature type="chain" id="PRO_5004896305" description="Helicase ATP-binding domain-containing protein" evidence="13">
    <location>
        <begin position="22"/>
        <end position="1191"/>
    </location>
</feature>
<dbReference type="AlphaFoldDB" id="W7M181"/>
<evidence type="ECO:0000256" key="1">
    <source>
        <dbReference type="ARBA" id="ARBA00004173"/>
    </source>
</evidence>
<dbReference type="InterPro" id="IPR011545">
    <property type="entry name" value="DEAD/DEAH_box_helicase_dom"/>
</dbReference>
<comment type="subcellular location">
    <subcellularLocation>
        <location evidence="2">Endoplasmic reticulum</location>
    </subcellularLocation>
    <subcellularLocation>
        <location evidence="3">Membrane</location>
    </subcellularLocation>
    <subcellularLocation>
        <location evidence="1">Mitochondrion</location>
    </subcellularLocation>
</comment>
<dbReference type="GO" id="GO:0005524">
    <property type="term" value="F:ATP binding"/>
    <property type="evidence" value="ECO:0007669"/>
    <property type="project" value="UniProtKB-KW"/>
</dbReference>
<dbReference type="RefSeq" id="XP_018747521.1">
    <property type="nucleotide sequence ID" value="XM_018904395.1"/>
</dbReference>
<dbReference type="PANTHER" id="PTHR48182:SF2">
    <property type="entry name" value="PROTEIN SERAC1"/>
    <property type="match status" value="1"/>
</dbReference>
<evidence type="ECO:0008006" key="18">
    <source>
        <dbReference type="Google" id="ProtNLM"/>
    </source>
</evidence>
<evidence type="ECO:0000256" key="6">
    <source>
        <dbReference type="ARBA" id="ARBA00022806"/>
    </source>
</evidence>
<dbReference type="InterPro" id="IPR027417">
    <property type="entry name" value="P-loop_NTPase"/>
</dbReference>
<dbReference type="GO" id="GO:0016020">
    <property type="term" value="C:membrane"/>
    <property type="evidence" value="ECO:0007669"/>
    <property type="project" value="UniProtKB-SubCell"/>
</dbReference>
<dbReference type="InterPro" id="IPR014014">
    <property type="entry name" value="RNA_helicase_DEAD_Q_motif"/>
</dbReference>
<feature type="signal peptide" evidence="13">
    <location>
        <begin position="1"/>
        <end position="21"/>
    </location>
</feature>
<evidence type="ECO:0000256" key="7">
    <source>
        <dbReference type="ARBA" id="ARBA00022824"/>
    </source>
</evidence>
<dbReference type="InterPro" id="IPR014001">
    <property type="entry name" value="Helicase_ATP-bd"/>
</dbReference>
<sequence length="1191" mass="131791">MPSSNQILSVLAAIAVATTNAAMGPAFSTGPVGSGSWIREATSTLVLPDVPQGSTGVASLWVGMGTDKGDLIQSIADNWQSDEWSIFAYTLTKTGDNSQLPVQDEHQAPAKTGDRVTMHYKYDDSTQEYVQYVSINGKQVSTLSTSKGHEAMGFGSSVECGASDCGTIGAHQWVDTKIILNTADPNYIQTFGKGEGVTGGEMTTSDGGQTWVISDPLRQLYPDPKAGDNDAPRQSIDIIADHGLDPPAKGEAKHAFDTWRTPSGQKGRSWLQQDLPDHIPDSRIFLYQYNTTAAYGRSLDGFRSKADNLLEAMSIERRECPGRPILLLGHNTGGLLIKQALINAHRNPGYNAIKDDTTGIVFFGTPHELITQKLGEMVTAIAREIGHKTEGDLLRSLQAGSTFSELESWKHQVLQYNTVSFWGSSDTIVSRNNTPATENSAGLATPIGLKIVVENLKRLYELAIEKPESQYDAYSDTSGVETPPTSEDYGQDEHHDVLEEIQRVALSTTCEIDQPIMTPSQESRLQDDEPIVQDSLKTTCYHSTIKGAPAFTGTALQDRHIAGNQAIPLEAQDKLYSRMSFNFLILQEPVLQGIRYLNYQKPTNVQEAVISALMLLPRRNVIASYPPETGRTTALAIALLSRIFLFPTTEPQVLVIVPTPLLVHQMEKSIKEMRRFCEELVIETITPSRPIAKVKANVIIATPGSLLDCIRRKLVEISLHELKSAELHAYKIVHLFFRCSGEQENLDIICKLPGVVTISTLTIFAESSPDAKPVHHVLANQGYAVANLFDAADSVELEEILDKFKTGQAKVLITQGCKTRAWIFPPAPWSSTIISRMPTPVGTFGSDEKEMDDLQSVATSECFDLREPPTFSSKLLKAQVSWQFFTLACKCLTNSGVMGGSDEEKEKEKERKRDIVGDFLKKNLNKGEIALKHAVGLGSQPNVVPVTEPVVDGPRRPVEVGWHPVGGFAGKWFAEETGLGKMITEKINKYPDPTQHWAVLVGDYAHQLWMDENFDVIYTNAKIERDEWRTFPVGETRFNDDALRRAGESVIQSIRERQPTYNLITNNCQTYVLQLLDAIKVGVNKEFGTTLAVYERVFGPGKIKDLFEGEEKPEDQQQHQVEQGGEPGAEPGTQQPMQPGRSDTVNLAQDVMNQNTNQLDTEREMERHEDEKEDKEKKKKGFLSRFKRSNS</sequence>
<feature type="compositionally biased region" description="Polar residues" evidence="12">
    <location>
        <begin position="1132"/>
        <end position="1159"/>
    </location>
</feature>
<evidence type="ECO:0000256" key="10">
    <source>
        <dbReference type="ARBA" id="ARBA00023136"/>
    </source>
</evidence>
<accession>W7M181</accession>
<gene>
    <name evidence="16" type="ORF">FVEG_15271</name>
</gene>
<dbReference type="VEuPathDB" id="FungiDB:FVEG_15271"/>
<dbReference type="EMBL" id="CM000579">
    <property type="protein sequence ID" value="EWG41330.1"/>
    <property type="molecule type" value="Genomic_DNA"/>
</dbReference>
<feature type="domain" description="DEAD-box RNA helicase Q" evidence="15">
    <location>
        <begin position="579"/>
        <end position="607"/>
    </location>
</feature>
<dbReference type="OrthoDB" id="5086500at2759"/>
<dbReference type="GO" id="GO:0003724">
    <property type="term" value="F:RNA helicase activity"/>
    <property type="evidence" value="ECO:0007669"/>
    <property type="project" value="InterPro"/>
</dbReference>
<dbReference type="PROSITE" id="PS51195">
    <property type="entry name" value="Q_MOTIF"/>
    <property type="match status" value="1"/>
</dbReference>
<dbReference type="InterPro" id="IPR052374">
    <property type="entry name" value="SERAC1"/>
</dbReference>
<evidence type="ECO:0000256" key="12">
    <source>
        <dbReference type="SAM" id="MobiDB-lite"/>
    </source>
</evidence>
<dbReference type="Gene3D" id="3.40.50.300">
    <property type="entry name" value="P-loop containing nucleotide triphosphate hydrolases"/>
    <property type="match status" value="1"/>
</dbReference>
<dbReference type="Proteomes" id="UP000009096">
    <property type="component" value="Chromosome 2"/>
</dbReference>
<evidence type="ECO:0000256" key="9">
    <source>
        <dbReference type="ARBA" id="ARBA00023128"/>
    </source>
</evidence>
<evidence type="ECO:0000259" key="14">
    <source>
        <dbReference type="PROSITE" id="PS51192"/>
    </source>
</evidence>
<keyword evidence="17" id="KW-1185">Reference proteome</keyword>
<name>W7M181_GIBM7</name>
<keyword evidence="13" id="KW-0732">Signal</keyword>
<dbReference type="KEGG" id="fvr:FVEG_15271"/>
<dbReference type="InterPro" id="IPR029058">
    <property type="entry name" value="AB_hydrolase_fold"/>
</dbReference>
<dbReference type="GeneID" id="30072147"/>
<keyword evidence="10" id="KW-0472">Membrane</keyword>
<keyword evidence="4" id="KW-0547">Nucleotide-binding</keyword>
<dbReference type="GO" id="GO:0016787">
    <property type="term" value="F:hydrolase activity"/>
    <property type="evidence" value="ECO:0007669"/>
    <property type="project" value="UniProtKB-KW"/>
</dbReference>